<keyword evidence="2" id="KW-1185">Reference proteome</keyword>
<dbReference type="AlphaFoldDB" id="A0A2K8PNT7"/>
<dbReference type="OrthoDB" id="4298276at2"/>
<organism evidence="1 2">
    <name type="scientific">Streptomyces lavendulae subsp. lavendulae</name>
    <dbReference type="NCBI Taxonomy" id="58340"/>
    <lineage>
        <taxon>Bacteria</taxon>
        <taxon>Bacillati</taxon>
        <taxon>Actinomycetota</taxon>
        <taxon>Actinomycetes</taxon>
        <taxon>Kitasatosporales</taxon>
        <taxon>Streptomycetaceae</taxon>
        <taxon>Streptomyces</taxon>
    </lineage>
</organism>
<sequence>MAESVLSLATTLARIRALAKERQLDLDEILDAQALAARTGVPTGVTAALPRGEEFAACFGHVPAFPTDHCGPVSISTRGRPLSRTQETLLLGMITSMLPAEEVR</sequence>
<dbReference type="EMBL" id="CP024985">
    <property type="protein sequence ID" value="ATZ28379.1"/>
    <property type="molecule type" value="Genomic_DNA"/>
</dbReference>
<evidence type="ECO:0000313" key="2">
    <source>
        <dbReference type="Proteomes" id="UP000231791"/>
    </source>
</evidence>
<dbReference type="KEGG" id="slx:SLAV_33035"/>
<name>A0A2K8PNT7_STRLA</name>
<protein>
    <submittedName>
        <fullName evidence="1">Uncharacterized protein</fullName>
    </submittedName>
</protein>
<proteinExistence type="predicted"/>
<gene>
    <name evidence="1" type="ORF">SLAV_33035</name>
</gene>
<dbReference type="RefSeq" id="WP_030231501.1">
    <property type="nucleotide sequence ID" value="NZ_CP024985.1"/>
</dbReference>
<evidence type="ECO:0000313" key="1">
    <source>
        <dbReference type="EMBL" id="ATZ28379.1"/>
    </source>
</evidence>
<dbReference type="GeneID" id="49387588"/>
<reference evidence="1 2" key="1">
    <citation type="submission" date="2017-11" db="EMBL/GenBank/DDBJ databases">
        <title>Complete genome sequence of Streptomyces lavendulae subsp. lavendulae CCM 3239 (formerly 'Streptomyces aureofaciens CCM 3239'), the producer of the angucycline-type antibiotic auricin.</title>
        <authorList>
            <person name="Busche T."/>
            <person name="Novakova R."/>
            <person name="Al'Dilaimi A."/>
            <person name="Homerova D."/>
            <person name="Feckova L."/>
            <person name="Rezuchova B."/>
            <person name="Mingyar E."/>
            <person name="Csolleiova D."/>
            <person name="Bekeova C."/>
            <person name="Winkler A."/>
            <person name="Sevcikova B."/>
            <person name="Kalinowski J."/>
            <person name="Kormanec J."/>
            <person name="Ruckert C."/>
        </authorList>
    </citation>
    <scope>NUCLEOTIDE SEQUENCE [LARGE SCALE GENOMIC DNA]</scope>
    <source>
        <strain evidence="1 2">CCM 3239</strain>
    </source>
</reference>
<accession>A0A2K8PNT7</accession>
<dbReference type="Proteomes" id="UP000231791">
    <property type="component" value="Chromosome"/>
</dbReference>